<dbReference type="InterPro" id="IPR018303">
    <property type="entry name" value="ATPase_P-typ_P_site"/>
</dbReference>
<keyword evidence="5 7" id="KW-1133">Transmembrane helix</keyword>
<dbReference type="InterPro" id="IPR023298">
    <property type="entry name" value="ATPase_P-typ_TM_dom_sf"/>
</dbReference>
<dbReference type="InterPro" id="IPR059000">
    <property type="entry name" value="ATPase_P-type_domA"/>
</dbReference>
<keyword evidence="3 7" id="KW-0812">Transmembrane</keyword>
<dbReference type="Pfam" id="PF00122">
    <property type="entry name" value="E1-E2_ATPase"/>
    <property type="match status" value="1"/>
</dbReference>
<dbReference type="InterPro" id="IPR001757">
    <property type="entry name" value="P_typ_ATPase"/>
</dbReference>
<dbReference type="PRINTS" id="PR00120">
    <property type="entry name" value="HATPASE"/>
</dbReference>
<evidence type="ECO:0000256" key="3">
    <source>
        <dbReference type="ARBA" id="ARBA00022692"/>
    </source>
</evidence>
<dbReference type="SUPFAM" id="SSF81665">
    <property type="entry name" value="Calcium ATPase, transmembrane domain M"/>
    <property type="match status" value="1"/>
</dbReference>
<feature type="transmembrane region" description="Helical" evidence="7">
    <location>
        <begin position="665"/>
        <end position="687"/>
    </location>
</feature>
<feature type="transmembrane region" description="Helical" evidence="7">
    <location>
        <begin position="727"/>
        <end position="747"/>
    </location>
</feature>
<feature type="domain" description="P-type ATPase A" evidence="8">
    <location>
        <begin position="103"/>
        <end position="196"/>
    </location>
</feature>
<dbReference type="Gene3D" id="2.70.150.10">
    <property type="entry name" value="Calcium-transporting ATPase, cytoplasmic transduction domain A"/>
    <property type="match status" value="1"/>
</dbReference>
<evidence type="ECO:0000313" key="9">
    <source>
        <dbReference type="EMBL" id="ORV47522.1"/>
    </source>
</evidence>
<dbReference type="AlphaFoldDB" id="A0A1X1TSE6"/>
<protein>
    <submittedName>
        <fullName evidence="9">Magnesium-transporting ATPase</fullName>
    </submittedName>
</protein>
<dbReference type="Gene3D" id="3.40.50.1000">
    <property type="entry name" value="HAD superfamily/HAD-like"/>
    <property type="match status" value="1"/>
</dbReference>
<dbReference type="InterPro" id="IPR023214">
    <property type="entry name" value="HAD_sf"/>
</dbReference>
<dbReference type="NCBIfam" id="TIGR01494">
    <property type="entry name" value="ATPase_P-type"/>
    <property type="match status" value="2"/>
</dbReference>
<reference evidence="9 10" key="1">
    <citation type="submission" date="2016-01" db="EMBL/GenBank/DDBJ databases">
        <title>The new phylogeny of the genus Mycobacterium.</title>
        <authorList>
            <person name="Tarcisio F."/>
            <person name="Conor M."/>
            <person name="Antonella G."/>
            <person name="Elisabetta G."/>
            <person name="Giulia F.S."/>
            <person name="Sara T."/>
            <person name="Anna F."/>
            <person name="Clotilde B."/>
            <person name="Roberto B."/>
            <person name="Veronica D.S."/>
            <person name="Fabio R."/>
            <person name="Monica P."/>
            <person name="Olivier J."/>
            <person name="Enrico T."/>
            <person name="Nicola S."/>
        </authorList>
    </citation>
    <scope>NUCLEOTIDE SEQUENCE [LARGE SCALE GENOMIC DNA]</scope>
    <source>
        <strain evidence="9 10">ATCC 27353</strain>
    </source>
</reference>
<dbReference type="InterPro" id="IPR023299">
    <property type="entry name" value="ATPase_P-typ_cyto_dom_N"/>
</dbReference>
<feature type="transmembrane region" description="Helical" evidence="7">
    <location>
        <begin position="699"/>
        <end position="720"/>
    </location>
</feature>
<dbReference type="PANTHER" id="PTHR42861">
    <property type="entry name" value="CALCIUM-TRANSPORTING ATPASE"/>
    <property type="match status" value="1"/>
</dbReference>
<dbReference type="RefSeq" id="WP_085128301.1">
    <property type="nucleotide sequence ID" value="NZ_LQOT01000030.1"/>
</dbReference>
<dbReference type="Proteomes" id="UP000193465">
    <property type="component" value="Unassembled WGS sequence"/>
</dbReference>
<accession>A0A1X1TSE6</accession>
<name>A0A1X1TSE6_9MYCO</name>
<dbReference type="GO" id="GO:0016887">
    <property type="term" value="F:ATP hydrolysis activity"/>
    <property type="evidence" value="ECO:0007669"/>
    <property type="project" value="InterPro"/>
</dbReference>
<dbReference type="SFLD" id="SFLDS00003">
    <property type="entry name" value="Haloacid_Dehalogenase"/>
    <property type="match status" value="1"/>
</dbReference>
<dbReference type="InterPro" id="IPR036412">
    <property type="entry name" value="HAD-like_sf"/>
</dbReference>
<evidence type="ECO:0000256" key="6">
    <source>
        <dbReference type="ARBA" id="ARBA00023136"/>
    </source>
</evidence>
<feature type="transmembrane region" description="Helical" evidence="7">
    <location>
        <begin position="600"/>
        <end position="619"/>
    </location>
</feature>
<dbReference type="SUPFAM" id="SSF81653">
    <property type="entry name" value="Calcium ATPase, transduction domain A"/>
    <property type="match status" value="1"/>
</dbReference>
<feature type="transmembrane region" description="Helical" evidence="7">
    <location>
        <begin position="759"/>
        <end position="782"/>
    </location>
</feature>
<feature type="transmembrane region" description="Helical" evidence="7">
    <location>
        <begin position="214"/>
        <end position="234"/>
    </location>
</feature>
<dbReference type="PROSITE" id="PS00154">
    <property type="entry name" value="ATPASE_E1_E2"/>
    <property type="match status" value="1"/>
</dbReference>
<evidence type="ECO:0000259" key="8">
    <source>
        <dbReference type="Pfam" id="PF00122"/>
    </source>
</evidence>
<dbReference type="STRING" id="188915.AWC02_08560"/>
<dbReference type="SFLD" id="SFLDF00027">
    <property type="entry name" value="p-type_atpase"/>
    <property type="match status" value="1"/>
</dbReference>
<sequence length="805" mass="85090">MTTARTAQGLTDAEVAQRVAQGQTNDIPARAARSVAEIIRANVFTRINAILGVLLAIVLTTGSLINGLFGLLIFFNSVIGMVQEIRAKQTLDKLAIVGQAKPLVRRQSGTQQLLPAQVVLDDIIELGPGDQIVVDGEIVESADLEVDESLLTGENDPIGKDSGEQVLSGSFVVSGSAAYRATRVGREAYAARLAEEASKFTLVRSELRSGIDQILKFITYLLIPAGLLIIYTQLFTTGVGWRESVLAMVGALVPMVPEGLVLMTSLAFAVGVVRLGQRQCLVQELPAIEGLARVDVVCADKTGTLTENGMRVAEVVELPGAEGLPVHQALAALAAADSHPNASIQAIGGAFPTSPGWKQSACAPFKSATKWSGVSFHEHGNWVIGAPDVLLEPSSAAAEQAEQIGARGLRVLLVGTCDQPVDHPDAPGNVTPVALVVLEQKLRPDARDTLDYFAAQEVSVKVISGDNAMSVGAVAAELGLSADAVDARKLPTEPDQLAGVLEEHTVFGRVRPDQKRAMVHALQSRDHTVAMTGDGVNDVLALKDADIGVAMGAGSSAARAVAQIVLLDNKFATLPYVVGEGRRVIGNIERVANLFLTKTVYSVLLALLVGLVGLASALFGTKPLLYPFQPIHVTVAAWFTIGIPAFILSLAPNNERAHPGFVRRVMSGALPAGIVVGIATFSSYLVAYRGSEATPVQQIQASTSALITLLTTAGWVLAVVARPYQWWRLLLVISCGLAYVAIFAMPLTREKFLLDPSNVALTLLALGIGVLGAAVIEAMWWARGGMLGEQPKLWRESATTTMTGR</sequence>
<evidence type="ECO:0000313" key="10">
    <source>
        <dbReference type="Proteomes" id="UP000193465"/>
    </source>
</evidence>
<comment type="subcellular location">
    <subcellularLocation>
        <location evidence="1">Cell membrane</location>
        <topology evidence="1">Multi-pass membrane protein</topology>
    </subcellularLocation>
</comment>
<dbReference type="InterPro" id="IPR044492">
    <property type="entry name" value="P_typ_ATPase_HD_dom"/>
</dbReference>
<keyword evidence="10" id="KW-1185">Reference proteome</keyword>
<evidence type="ECO:0000256" key="4">
    <source>
        <dbReference type="ARBA" id="ARBA00022967"/>
    </source>
</evidence>
<keyword evidence="6 7" id="KW-0472">Membrane</keyword>
<keyword evidence="2" id="KW-1003">Cell membrane</keyword>
<dbReference type="PRINTS" id="PR00119">
    <property type="entry name" value="CATATPASE"/>
</dbReference>
<dbReference type="GO" id="GO:0005886">
    <property type="term" value="C:plasma membrane"/>
    <property type="evidence" value="ECO:0007669"/>
    <property type="project" value="UniProtKB-SubCell"/>
</dbReference>
<dbReference type="Pfam" id="PF00702">
    <property type="entry name" value="Hydrolase"/>
    <property type="match status" value="1"/>
</dbReference>
<feature type="transmembrane region" description="Helical" evidence="7">
    <location>
        <begin position="246"/>
        <end position="273"/>
    </location>
</feature>
<evidence type="ECO:0000256" key="7">
    <source>
        <dbReference type="SAM" id="Phobius"/>
    </source>
</evidence>
<comment type="caution">
    <text evidence="9">The sequence shown here is derived from an EMBL/GenBank/DDBJ whole genome shotgun (WGS) entry which is preliminary data.</text>
</comment>
<evidence type="ECO:0000256" key="5">
    <source>
        <dbReference type="ARBA" id="ARBA00022989"/>
    </source>
</evidence>
<keyword evidence="4" id="KW-1278">Translocase</keyword>
<gene>
    <name evidence="9" type="ORF">AWC02_08560</name>
</gene>
<organism evidence="9 10">
    <name type="scientific">Mycolicibacter engbaekii</name>
    <dbReference type="NCBI Taxonomy" id="188915"/>
    <lineage>
        <taxon>Bacteria</taxon>
        <taxon>Bacillati</taxon>
        <taxon>Actinomycetota</taxon>
        <taxon>Actinomycetes</taxon>
        <taxon>Mycobacteriales</taxon>
        <taxon>Mycobacteriaceae</taxon>
        <taxon>Mycolicibacter</taxon>
    </lineage>
</organism>
<feature type="transmembrane region" description="Helical" evidence="7">
    <location>
        <begin position="49"/>
        <end position="79"/>
    </location>
</feature>
<dbReference type="Gene3D" id="3.40.1110.10">
    <property type="entry name" value="Calcium-transporting ATPase, cytoplasmic domain N"/>
    <property type="match status" value="1"/>
</dbReference>
<feature type="transmembrane region" description="Helical" evidence="7">
    <location>
        <begin position="631"/>
        <end position="653"/>
    </location>
</feature>
<dbReference type="GO" id="GO:0005524">
    <property type="term" value="F:ATP binding"/>
    <property type="evidence" value="ECO:0007669"/>
    <property type="project" value="InterPro"/>
</dbReference>
<dbReference type="SUPFAM" id="SSF56784">
    <property type="entry name" value="HAD-like"/>
    <property type="match status" value="1"/>
</dbReference>
<dbReference type="CDD" id="cd02609">
    <property type="entry name" value="P-type_ATPase"/>
    <property type="match status" value="1"/>
</dbReference>
<dbReference type="SFLD" id="SFLDG00002">
    <property type="entry name" value="C1.7:_P-type_atpase_like"/>
    <property type="match status" value="1"/>
</dbReference>
<dbReference type="Gene3D" id="1.20.1110.10">
    <property type="entry name" value="Calcium-transporting ATPase, transmembrane domain"/>
    <property type="match status" value="1"/>
</dbReference>
<evidence type="ECO:0000256" key="1">
    <source>
        <dbReference type="ARBA" id="ARBA00004651"/>
    </source>
</evidence>
<dbReference type="EMBL" id="LQOT01000030">
    <property type="protein sequence ID" value="ORV47522.1"/>
    <property type="molecule type" value="Genomic_DNA"/>
</dbReference>
<dbReference type="InterPro" id="IPR008250">
    <property type="entry name" value="ATPase_P-typ_transduc_dom_A_sf"/>
</dbReference>
<evidence type="ECO:0000256" key="2">
    <source>
        <dbReference type="ARBA" id="ARBA00022475"/>
    </source>
</evidence>
<proteinExistence type="predicted"/>